<feature type="region of interest" description="Disordered" evidence="1">
    <location>
        <begin position="121"/>
        <end position="207"/>
    </location>
</feature>
<dbReference type="InterPro" id="IPR024234">
    <property type="entry name" value="DUF3801"/>
</dbReference>
<keyword evidence="3" id="KW-1185">Reference proteome</keyword>
<dbReference type="Pfam" id="PF12687">
    <property type="entry name" value="DUF3801"/>
    <property type="match status" value="1"/>
</dbReference>
<dbReference type="EMBL" id="JACOQI010000001">
    <property type="protein sequence ID" value="MBC5768973.1"/>
    <property type="molecule type" value="Genomic_DNA"/>
</dbReference>
<feature type="compositionally biased region" description="Polar residues" evidence="1">
    <location>
        <begin position="138"/>
        <end position="164"/>
    </location>
</feature>
<proteinExistence type="predicted"/>
<evidence type="ECO:0000313" key="3">
    <source>
        <dbReference type="Proteomes" id="UP000620327"/>
    </source>
</evidence>
<reference evidence="2" key="1">
    <citation type="submission" date="2020-08" db="EMBL/GenBank/DDBJ databases">
        <title>Genome public.</title>
        <authorList>
            <person name="Liu C."/>
            <person name="Sun Q."/>
        </authorList>
    </citation>
    <scope>NUCLEOTIDE SEQUENCE</scope>
    <source>
        <strain evidence="2">BX15</strain>
    </source>
</reference>
<gene>
    <name evidence="2" type="ORF">H8Z83_01225</name>
</gene>
<evidence type="ECO:0000256" key="1">
    <source>
        <dbReference type="SAM" id="MobiDB-lite"/>
    </source>
</evidence>
<protein>
    <submittedName>
        <fullName evidence="2">PcfB family protein</fullName>
    </submittedName>
</protein>
<accession>A0A923MG68</accession>
<name>A0A923MG68_9FIRM</name>
<sequence>MDASGEVADLMVKESIQLTEESIKLLAAGCKNLTAFLYALAKDNKKLVGKTSMKRLLREGKELKTFCIKAEDLNDFRKYAKPNILFAAIRDTKEDDGLVALVTNTDFVSQVNLFMQRRGYPAPTQTQEDDTVKKDAPRTQQGNSSPERGNGSTVSRMSQTTRTTDTAEKISDIPTVKGRLAVLQKTAAGMRDGQAKQRSQPTQQKSR</sequence>
<organism evidence="2 3">
    <name type="scientific">Dysosmobacter segnis</name>
    <dbReference type="NCBI Taxonomy" id="2763042"/>
    <lineage>
        <taxon>Bacteria</taxon>
        <taxon>Bacillati</taxon>
        <taxon>Bacillota</taxon>
        <taxon>Clostridia</taxon>
        <taxon>Eubacteriales</taxon>
        <taxon>Oscillospiraceae</taxon>
        <taxon>Dysosmobacter</taxon>
    </lineage>
</organism>
<dbReference type="AlphaFoldDB" id="A0A923MG68"/>
<dbReference type="RefSeq" id="WP_187013371.1">
    <property type="nucleotide sequence ID" value="NZ_JACOQI010000001.1"/>
</dbReference>
<comment type="caution">
    <text evidence="2">The sequence shown here is derived from an EMBL/GenBank/DDBJ whole genome shotgun (WGS) entry which is preliminary data.</text>
</comment>
<evidence type="ECO:0000313" key="2">
    <source>
        <dbReference type="EMBL" id="MBC5768973.1"/>
    </source>
</evidence>
<feature type="compositionally biased region" description="Polar residues" evidence="1">
    <location>
        <begin position="196"/>
        <end position="207"/>
    </location>
</feature>
<dbReference type="Proteomes" id="UP000620327">
    <property type="component" value="Unassembled WGS sequence"/>
</dbReference>